<evidence type="ECO:0000313" key="6">
    <source>
        <dbReference type="EMBL" id="EMR69809.1"/>
    </source>
</evidence>
<keyword evidence="7" id="KW-1185">Reference proteome</keyword>
<evidence type="ECO:0000256" key="3">
    <source>
        <dbReference type="ARBA" id="ARBA00024947"/>
    </source>
</evidence>
<feature type="domain" description="Coenzyme Q-binding protein COQ10 START" evidence="5">
    <location>
        <begin position="75"/>
        <end position="142"/>
    </location>
</feature>
<dbReference type="InterPro" id="IPR023393">
    <property type="entry name" value="START-like_dom_sf"/>
</dbReference>
<dbReference type="Pfam" id="PF03364">
    <property type="entry name" value="Polyketide_cyc"/>
    <property type="match status" value="2"/>
</dbReference>
<feature type="region of interest" description="Disordered" evidence="4">
    <location>
        <begin position="172"/>
        <end position="204"/>
    </location>
</feature>
<dbReference type="SUPFAM" id="SSF55961">
    <property type="entry name" value="Bet v1-like"/>
    <property type="match status" value="1"/>
</dbReference>
<dbReference type="InterPro" id="IPR005031">
    <property type="entry name" value="COQ10_START"/>
</dbReference>
<dbReference type="STRING" id="1287681.M7STF9"/>
<feature type="domain" description="Coenzyme Q-binding protein COQ10 START" evidence="5">
    <location>
        <begin position="189"/>
        <end position="270"/>
    </location>
</feature>
<dbReference type="PANTHER" id="PTHR12901:SF10">
    <property type="entry name" value="COENZYME Q-BINDING PROTEIN COQ10, MITOCHONDRIAL"/>
    <property type="match status" value="1"/>
</dbReference>
<dbReference type="Gene3D" id="3.30.530.20">
    <property type="match status" value="1"/>
</dbReference>
<evidence type="ECO:0000256" key="4">
    <source>
        <dbReference type="SAM" id="MobiDB-lite"/>
    </source>
</evidence>
<evidence type="ECO:0000313" key="7">
    <source>
        <dbReference type="Proteomes" id="UP000012174"/>
    </source>
</evidence>
<reference evidence="7" key="1">
    <citation type="journal article" date="2013" name="Genome Announc.">
        <title>Draft genome sequence of the grapevine dieback fungus Eutypa lata UCR-EL1.</title>
        <authorList>
            <person name="Blanco-Ulate B."/>
            <person name="Rolshausen P.E."/>
            <person name="Cantu D."/>
        </authorList>
    </citation>
    <scope>NUCLEOTIDE SEQUENCE [LARGE SCALE GENOMIC DNA]</scope>
    <source>
        <strain evidence="7">UCR-EL1</strain>
    </source>
</reference>
<feature type="region of interest" description="Disordered" evidence="4">
    <location>
        <begin position="21"/>
        <end position="46"/>
    </location>
</feature>
<dbReference type="OMA" id="QLHAAMM"/>
<comment type="subunit">
    <text evidence="2">Interacts with coenzyme Q.</text>
</comment>
<protein>
    <submittedName>
        <fullName evidence="6">Putative cyclase dehydrase family protein</fullName>
    </submittedName>
</protein>
<dbReference type="GO" id="GO:0045333">
    <property type="term" value="P:cellular respiration"/>
    <property type="evidence" value="ECO:0007669"/>
    <property type="project" value="InterPro"/>
</dbReference>
<dbReference type="OrthoDB" id="292693at2759"/>
<dbReference type="EMBL" id="KB706013">
    <property type="protein sequence ID" value="EMR69809.1"/>
    <property type="molecule type" value="Genomic_DNA"/>
</dbReference>
<evidence type="ECO:0000256" key="2">
    <source>
        <dbReference type="ARBA" id="ARBA00011814"/>
    </source>
</evidence>
<proteinExistence type="inferred from homology"/>
<dbReference type="InterPro" id="IPR044996">
    <property type="entry name" value="COQ10-like"/>
</dbReference>
<dbReference type="KEGG" id="ela:UCREL1_3166"/>
<dbReference type="GO" id="GO:0048039">
    <property type="term" value="F:ubiquinone binding"/>
    <property type="evidence" value="ECO:0007669"/>
    <property type="project" value="InterPro"/>
</dbReference>
<comment type="function">
    <text evidence="3">Required for the function of coenzyme Q in the respiratory chain. May serve as a chaperone or may be involved in the transport of Q6 from its site of synthesis to the catalytic sites of the respiratory complexes.</text>
</comment>
<comment type="similarity">
    <text evidence="1">Belongs to the COQ10 family.</text>
</comment>
<dbReference type="GO" id="GO:0005739">
    <property type="term" value="C:mitochondrion"/>
    <property type="evidence" value="ECO:0007669"/>
    <property type="project" value="TreeGrafter"/>
</dbReference>
<organism evidence="6 7">
    <name type="scientific">Eutypa lata (strain UCR-EL1)</name>
    <name type="common">Grapevine dieback disease fungus</name>
    <name type="synonym">Eutypa armeniacae</name>
    <dbReference type="NCBI Taxonomy" id="1287681"/>
    <lineage>
        <taxon>Eukaryota</taxon>
        <taxon>Fungi</taxon>
        <taxon>Dikarya</taxon>
        <taxon>Ascomycota</taxon>
        <taxon>Pezizomycotina</taxon>
        <taxon>Sordariomycetes</taxon>
        <taxon>Xylariomycetidae</taxon>
        <taxon>Xylariales</taxon>
        <taxon>Diatrypaceae</taxon>
        <taxon>Eutypa</taxon>
    </lineage>
</organism>
<evidence type="ECO:0000259" key="5">
    <source>
        <dbReference type="Pfam" id="PF03364"/>
    </source>
</evidence>
<dbReference type="eggNOG" id="KOG3177">
    <property type="taxonomic scope" value="Eukaryota"/>
</dbReference>
<accession>M7STF9</accession>
<dbReference type="CDD" id="cd07813">
    <property type="entry name" value="COQ10p_like"/>
    <property type="match status" value="1"/>
</dbReference>
<name>M7STF9_EUTLA</name>
<evidence type="ECO:0000256" key="1">
    <source>
        <dbReference type="ARBA" id="ARBA00006885"/>
    </source>
</evidence>
<sequence>MAARSPVRILTRIRNNRVASSSRTVLPLLRQPPPPPRQQQQQQQQRRSFLSTALSAALSAHATTPQVLTSSARLPYHHAQVYDRIADIDSYATFLPYCKSARVTEWTTDASGGGGDGSRRWPARADLTAGWGGIEETYSSRVFCAPDIGVVEAVSGFEGWSELSADELARHGLRDRGPSSSSSSSSMGAKNRHKREGEEEESELFKSLVTRWTVTPVEEEEEAVRGADRSQRRDWTDVRLDIKFLFANPLYGAVSSAVVDKLAPVMVRAFVEQAGRVLKNPPTKP</sequence>
<gene>
    <name evidence="6" type="ORF">UCREL1_3166</name>
</gene>
<dbReference type="HOGENOM" id="CLU_079653_1_1_1"/>
<dbReference type="AlphaFoldDB" id="M7STF9"/>
<dbReference type="Proteomes" id="UP000012174">
    <property type="component" value="Unassembled WGS sequence"/>
</dbReference>
<dbReference type="PANTHER" id="PTHR12901">
    <property type="entry name" value="SPERM PROTEIN HOMOLOG"/>
    <property type="match status" value="1"/>
</dbReference>